<organism evidence="3 4">
    <name type="scientific">Beauveria bassiana (strain ARSEF 2860)</name>
    <name type="common">White muscardine disease fungus</name>
    <name type="synonym">Tritirachium shiotae</name>
    <dbReference type="NCBI Taxonomy" id="655819"/>
    <lineage>
        <taxon>Eukaryota</taxon>
        <taxon>Fungi</taxon>
        <taxon>Dikarya</taxon>
        <taxon>Ascomycota</taxon>
        <taxon>Pezizomycotina</taxon>
        <taxon>Sordariomycetes</taxon>
        <taxon>Hypocreomycetidae</taxon>
        <taxon>Hypocreales</taxon>
        <taxon>Cordycipitaceae</taxon>
        <taxon>Beauveria</taxon>
    </lineage>
</organism>
<feature type="signal peptide" evidence="1">
    <location>
        <begin position="1"/>
        <end position="23"/>
    </location>
</feature>
<sequence>MAAMALRLSLFALLSCFVCFSFAQSDGEIIFGISDLDLGYFEEHGDLHPNATNMLVIDHNSTSLAARKNDHVCSANVGTDWHARCYGWTGAVASVGIFAVGVANLLKSASDKHECGYYIDNHGPLQVAIHADAPNCHTTSQKATIEGAITKWINTNLKYGSCNVQCLHVDHYGNWHGYIAFGVLDGNINQALSKCISVHKTEQCVSGGKYDRG</sequence>
<dbReference type="GeneID" id="19890702"/>
<dbReference type="HOGENOM" id="CLU_1294163_0_0_1"/>
<dbReference type="InterPro" id="IPR046624">
    <property type="entry name" value="CSS2_C"/>
</dbReference>
<dbReference type="AlphaFoldDB" id="J5JIY6"/>
<protein>
    <recommendedName>
        <fullName evidence="2">Secreted protein CSS2 C-terminal domain-containing protein</fullName>
    </recommendedName>
</protein>
<dbReference type="EMBL" id="JH725176">
    <property type="protein sequence ID" value="EJP63296.1"/>
    <property type="molecule type" value="Genomic_DNA"/>
</dbReference>
<proteinExistence type="predicted"/>
<evidence type="ECO:0000256" key="1">
    <source>
        <dbReference type="SAM" id="SignalP"/>
    </source>
</evidence>
<keyword evidence="4" id="KW-1185">Reference proteome</keyword>
<keyword evidence="1" id="KW-0732">Signal</keyword>
<accession>J5JIY6</accession>
<evidence type="ECO:0000313" key="4">
    <source>
        <dbReference type="Proteomes" id="UP000002762"/>
    </source>
</evidence>
<name>J5JIY6_BEAB2</name>
<dbReference type="RefSeq" id="XP_008601009.1">
    <property type="nucleotide sequence ID" value="XM_008602787.1"/>
</dbReference>
<evidence type="ECO:0000259" key="2">
    <source>
        <dbReference type="Pfam" id="PF20521"/>
    </source>
</evidence>
<gene>
    <name evidence="3" type="ORF">BBA_07690</name>
</gene>
<evidence type="ECO:0000313" key="3">
    <source>
        <dbReference type="EMBL" id="EJP63296.1"/>
    </source>
</evidence>
<feature type="domain" description="Secreted protein CSS2 C-terminal" evidence="2">
    <location>
        <begin position="61"/>
        <end position="183"/>
    </location>
</feature>
<feature type="chain" id="PRO_5003784565" description="Secreted protein CSS2 C-terminal domain-containing protein" evidence="1">
    <location>
        <begin position="24"/>
        <end position="213"/>
    </location>
</feature>
<dbReference type="Proteomes" id="UP000002762">
    <property type="component" value="Unassembled WGS sequence"/>
</dbReference>
<dbReference type="InParanoid" id="J5JIY6"/>
<reference evidence="3 4" key="1">
    <citation type="journal article" date="2012" name="Sci. Rep.">
        <title>Genomic perspectives on the evolution of fungal entomopathogenicity in Beauveria bassiana.</title>
        <authorList>
            <person name="Xiao G."/>
            <person name="Ying S.H."/>
            <person name="Zheng P."/>
            <person name="Wang Z.L."/>
            <person name="Zhang S."/>
            <person name="Xie X.Q."/>
            <person name="Shang Y."/>
            <person name="St Leger R.J."/>
            <person name="Zhao G.P."/>
            <person name="Wang C."/>
            <person name="Feng M.G."/>
        </authorList>
    </citation>
    <scope>NUCLEOTIDE SEQUENCE [LARGE SCALE GENOMIC DNA]</scope>
    <source>
        <strain evidence="3 4">ARSEF 2860</strain>
    </source>
</reference>
<dbReference type="Pfam" id="PF20521">
    <property type="entry name" value="DUF6736"/>
    <property type="match status" value="1"/>
</dbReference>